<keyword evidence="5" id="KW-1185">Reference proteome</keyword>
<dbReference type="EMBL" id="CP034687">
    <property type="protein sequence ID" value="AZS87001.1"/>
    <property type="molecule type" value="Genomic_DNA"/>
</dbReference>
<proteinExistence type="predicted"/>
<feature type="compositionally biased region" description="Polar residues" evidence="1">
    <location>
        <begin position="30"/>
        <end position="46"/>
    </location>
</feature>
<accession>A0A3S9ZGY9</accession>
<organism evidence="2 4">
    <name type="scientific">Streptomyces griseoviridis</name>
    <dbReference type="NCBI Taxonomy" id="45398"/>
    <lineage>
        <taxon>Bacteria</taxon>
        <taxon>Bacillati</taxon>
        <taxon>Actinomycetota</taxon>
        <taxon>Actinomycetes</taxon>
        <taxon>Kitasatosporales</taxon>
        <taxon>Streptomycetaceae</taxon>
        <taxon>Streptomyces</taxon>
    </lineage>
</organism>
<gene>
    <name evidence="3" type="ORF">DDJ31_15100</name>
    <name evidence="2" type="ORF">ELQ87_24170</name>
</gene>
<name>A0A3S9ZGY9_STRGD</name>
<dbReference type="AlphaFoldDB" id="A0A3S9ZGY9"/>
<evidence type="ECO:0000313" key="2">
    <source>
        <dbReference type="EMBL" id="AZS87001.1"/>
    </source>
</evidence>
<reference evidence="2 4" key="2">
    <citation type="submission" date="2018-12" db="EMBL/GenBank/DDBJ databases">
        <title>Streptomyces griseoviridis F1-27 complete genome.</title>
        <authorList>
            <person name="Mariita R.M."/>
            <person name="Sello J.K."/>
        </authorList>
    </citation>
    <scope>NUCLEOTIDE SEQUENCE [LARGE SCALE GENOMIC DNA]</scope>
    <source>
        <strain evidence="2 4">F1-27</strain>
    </source>
</reference>
<feature type="region of interest" description="Disordered" evidence="1">
    <location>
        <begin position="1"/>
        <end position="46"/>
    </location>
</feature>
<feature type="compositionally biased region" description="Polar residues" evidence="1">
    <location>
        <begin position="1"/>
        <end position="10"/>
    </location>
</feature>
<sequence>MACHAVTSSPAVLPQPSALNSSPPRAASAPVTSNVFGPSLRTSTGTTTPWAAALCTMSPLKLSATCKAP</sequence>
<evidence type="ECO:0000313" key="4">
    <source>
        <dbReference type="Proteomes" id="UP000271291"/>
    </source>
</evidence>
<dbReference type="Proteomes" id="UP000271291">
    <property type="component" value="Chromosome"/>
</dbReference>
<reference evidence="3 5" key="1">
    <citation type="submission" date="2018-04" db="EMBL/GenBank/DDBJ databases">
        <title>Complete genome sequences of Streptomyces griseoviridis K61 and characterization of antagonistic properties of biological control agents.</title>
        <authorList>
            <person name="Mariita R.M."/>
            <person name="Sello J.K."/>
        </authorList>
    </citation>
    <scope>NUCLEOTIDE SEQUENCE [LARGE SCALE GENOMIC DNA]</scope>
    <source>
        <strain evidence="3 5">K61</strain>
    </source>
</reference>
<evidence type="ECO:0000256" key="1">
    <source>
        <dbReference type="SAM" id="MobiDB-lite"/>
    </source>
</evidence>
<evidence type="ECO:0000313" key="3">
    <source>
        <dbReference type="EMBL" id="QCN86143.1"/>
    </source>
</evidence>
<dbReference type="Proteomes" id="UP000501753">
    <property type="component" value="Chromosome"/>
</dbReference>
<dbReference type="KEGG" id="sgd:ELQ87_24170"/>
<evidence type="ECO:0000313" key="5">
    <source>
        <dbReference type="Proteomes" id="UP000501753"/>
    </source>
</evidence>
<dbReference type="EMBL" id="CP029078">
    <property type="protein sequence ID" value="QCN86143.1"/>
    <property type="molecule type" value="Genomic_DNA"/>
</dbReference>
<protein>
    <submittedName>
        <fullName evidence="2">Uncharacterized protein</fullName>
    </submittedName>
</protein>